<dbReference type="EMBL" id="JAEMHM010000021">
    <property type="protein sequence ID" value="MBJ6727190.1"/>
    <property type="molecule type" value="Genomic_DNA"/>
</dbReference>
<organism evidence="1 2">
    <name type="scientific">Geomesophilobacter sediminis</name>
    <dbReference type="NCBI Taxonomy" id="2798584"/>
    <lineage>
        <taxon>Bacteria</taxon>
        <taxon>Pseudomonadati</taxon>
        <taxon>Thermodesulfobacteriota</taxon>
        <taxon>Desulfuromonadia</taxon>
        <taxon>Geobacterales</taxon>
        <taxon>Geobacteraceae</taxon>
        <taxon>Geomesophilobacter</taxon>
    </lineage>
</organism>
<dbReference type="AlphaFoldDB" id="A0A8J7M1X9"/>
<dbReference type="Proteomes" id="UP000636888">
    <property type="component" value="Unassembled WGS sequence"/>
</dbReference>
<evidence type="ECO:0000313" key="1">
    <source>
        <dbReference type="EMBL" id="MBJ6727190.1"/>
    </source>
</evidence>
<dbReference type="RefSeq" id="WP_199386106.1">
    <property type="nucleotide sequence ID" value="NZ_JAEMHM010000021.1"/>
</dbReference>
<evidence type="ECO:0000313" key="2">
    <source>
        <dbReference type="Proteomes" id="UP000636888"/>
    </source>
</evidence>
<name>A0A8J7M1X9_9BACT</name>
<keyword evidence="2" id="KW-1185">Reference proteome</keyword>
<protein>
    <submittedName>
        <fullName evidence="1">Uncharacterized protein</fullName>
    </submittedName>
</protein>
<proteinExistence type="predicted"/>
<sequence>MDDCSKLRNSACYDDAQIKHYMQTIEDNGDPPVDLAAVSIETLEMIDSPVIWSAITGLAGVLMQAKQLQDDDLAHVLSQYAFA</sequence>
<comment type="caution">
    <text evidence="1">The sequence shown here is derived from an EMBL/GenBank/DDBJ whole genome shotgun (WGS) entry which is preliminary data.</text>
</comment>
<accession>A0A8J7M1X9</accession>
<gene>
    <name evidence="1" type="ORF">JFN93_20970</name>
</gene>
<reference evidence="1" key="1">
    <citation type="submission" date="2020-12" db="EMBL/GenBank/DDBJ databases">
        <title>Geomonas sp. Red875, isolated from river sediment.</title>
        <authorList>
            <person name="Xu Z."/>
            <person name="Zhang Z."/>
            <person name="Masuda Y."/>
            <person name="Itoh H."/>
            <person name="Senoo K."/>
        </authorList>
    </citation>
    <scope>NUCLEOTIDE SEQUENCE</scope>
    <source>
        <strain evidence="1">Red875</strain>
    </source>
</reference>